<comment type="similarity">
    <text evidence="2">Belongs to the TRAFAC class TrmE-Era-EngA-EngB-Septin-like GTPase superfamily. EngB GTPase family.</text>
</comment>
<protein>
    <submittedName>
        <fullName evidence="12">GTP-binding protein, putative</fullName>
    </submittedName>
</protein>
<accession>A0A1C3KHF5</accession>
<evidence type="ECO:0000256" key="5">
    <source>
        <dbReference type="ARBA" id="ARBA00022741"/>
    </source>
</evidence>
<feature type="coiled-coil region" evidence="10">
    <location>
        <begin position="217"/>
        <end position="248"/>
    </location>
</feature>
<dbReference type="GO" id="GO:0046872">
    <property type="term" value="F:metal ion binding"/>
    <property type="evidence" value="ECO:0007669"/>
    <property type="project" value="UniProtKB-KW"/>
</dbReference>
<dbReference type="SUPFAM" id="SSF52540">
    <property type="entry name" value="P-loop containing nucleoside triphosphate hydrolases"/>
    <property type="match status" value="1"/>
</dbReference>
<dbReference type="VEuPathDB" id="PlasmoDB:PocGH01_10028100"/>
<name>A0A1C3KHF5_PLAOA</name>
<dbReference type="InterPro" id="IPR019987">
    <property type="entry name" value="GTP-bd_ribosome_bio_YsxC"/>
</dbReference>
<dbReference type="CDD" id="cd01876">
    <property type="entry name" value="YihA_EngB"/>
    <property type="match status" value="1"/>
</dbReference>
<evidence type="ECO:0000313" key="13">
    <source>
        <dbReference type="Proteomes" id="UP000243200"/>
    </source>
</evidence>
<evidence type="ECO:0000313" key="12">
    <source>
        <dbReference type="EMBL" id="SBT73204.1"/>
    </source>
</evidence>
<dbReference type="PROSITE" id="PS51706">
    <property type="entry name" value="G_ENGB"/>
    <property type="match status" value="1"/>
</dbReference>
<evidence type="ECO:0000256" key="3">
    <source>
        <dbReference type="ARBA" id="ARBA00022618"/>
    </source>
</evidence>
<dbReference type="PANTHER" id="PTHR11649:SF13">
    <property type="entry name" value="ENGB-TYPE G DOMAIN-CONTAINING PROTEIN"/>
    <property type="match status" value="1"/>
</dbReference>
<dbReference type="GO" id="GO:0005525">
    <property type="term" value="F:GTP binding"/>
    <property type="evidence" value="ECO:0007669"/>
    <property type="project" value="UniProtKB-KW"/>
</dbReference>
<evidence type="ECO:0000259" key="11">
    <source>
        <dbReference type="PROSITE" id="PS51706"/>
    </source>
</evidence>
<keyword evidence="7" id="KW-0342">GTP-binding</keyword>
<dbReference type="HAMAP" id="MF_00321">
    <property type="entry name" value="GTPase_EngB"/>
    <property type="match status" value="1"/>
</dbReference>
<dbReference type="InterPro" id="IPR006073">
    <property type="entry name" value="GTP-bd"/>
</dbReference>
<keyword evidence="3" id="KW-0132">Cell division</keyword>
<dbReference type="NCBIfam" id="TIGR03598">
    <property type="entry name" value="GTPase_YsxC"/>
    <property type="match status" value="1"/>
</dbReference>
<dbReference type="InterPro" id="IPR030393">
    <property type="entry name" value="G_ENGB_dom"/>
</dbReference>
<keyword evidence="10" id="KW-0175">Coiled coil</keyword>
<dbReference type="EMBL" id="FLRJ01000273">
    <property type="protein sequence ID" value="SBT73204.1"/>
    <property type="molecule type" value="Genomic_DNA"/>
</dbReference>
<proteinExistence type="inferred from homology"/>
<keyword evidence="8" id="KW-0717">Septation</keyword>
<dbReference type="GO" id="GO:0051301">
    <property type="term" value="P:cell division"/>
    <property type="evidence" value="ECO:0007669"/>
    <property type="project" value="UniProtKB-KW"/>
</dbReference>
<keyword evidence="5" id="KW-0547">Nucleotide-binding</keyword>
<dbReference type="OrthoDB" id="391988at2759"/>
<sequence>MVNTSKWLLSQNYSSSKVITPYLAKPFLNINFLNAAETPFWLDDKHVEKGNLIFSSKIIAYPVYVAQTIHKYKPSDIPQIAIFGRSNVGKSSLINALLNYREVAQASKTPGRTRHLFVFNLENYISVVDLPGYGYAKVSKNMRDNWSVLIEEYLNRANNLKRALCLIECTELLTPHDFVLLDMFITKKIPFQIILTKIDKLKAIELHNAMVKILSVLDNYRKKVKAYNEKENRNKKKNNTKNKNLAEEIMYEFNINEYLFNVSSLKHFGIQQLRAHLSLIALDNLHSRGAMRKGVNV</sequence>
<reference evidence="12 13" key="1">
    <citation type="submission" date="2016-06" db="EMBL/GenBank/DDBJ databases">
        <authorList>
            <consortium name="Pathogen Informatics"/>
        </authorList>
    </citation>
    <scope>NUCLEOTIDE SEQUENCE [LARGE SCALE GENOMIC DNA]</scope>
</reference>
<dbReference type="Pfam" id="PF01926">
    <property type="entry name" value="MMR_HSR1"/>
    <property type="match status" value="1"/>
</dbReference>
<evidence type="ECO:0000256" key="10">
    <source>
        <dbReference type="SAM" id="Coils"/>
    </source>
</evidence>
<evidence type="ECO:0000256" key="6">
    <source>
        <dbReference type="ARBA" id="ARBA00022842"/>
    </source>
</evidence>
<keyword evidence="9" id="KW-0131">Cell cycle</keyword>
<evidence type="ECO:0000256" key="1">
    <source>
        <dbReference type="ARBA" id="ARBA00001946"/>
    </source>
</evidence>
<feature type="domain" description="EngB-type G" evidence="11">
    <location>
        <begin position="76"/>
        <end position="251"/>
    </location>
</feature>
<dbReference type="InterPro" id="IPR027417">
    <property type="entry name" value="P-loop_NTPase"/>
</dbReference>
<dbReference type="Proteomes" id="UP000243200">
    <property type="component" value="Unassembled WGS sequence"/>
</dbReference>
<evidence type="ECO:0000256" key="7">
    <source>
        <dbReference type="ARBA" id="ARBA00023134"/>
    </source>
</evidence>
<evidence type="ECO:0000256" key="2">
    <source>
        <dbReference type="ARBA" id="ARBA00009638"/>
    </source>
</evidence>
<evidence type="ECO:0000256" key="9">
    <source>
        <dbReference type="ARBA" id="ARBA00023306"/>
    </source>
</evidence>
<organism evidence="12 13">
    <name type="scientific">Plasmodium ovale</name>
    <name type="common">malaria parasite P. ovale</name>
    <dbReference type="NCBI Taxonomy" id="36330"/>
    <lineage>
        <taxon>Eukaryota</taxon>
        <taxon>Sar</taxon>
        <taxon>Alveolata</taxon>
        <taxon>Apicomplexa</taxon>
        <taxon>Aconoidasida</taxon>
        <taxon>Haemosporida</taxon>
        <taxon>Plasmodiidae</taxon>
        <taxon>Plasmodium</taxon>
        <taxon>Plasmodium (Plasmodium)</taxon>
    </lineage>
</organism>
<dbReference type="VEuPathDB" id="PlasmoDB:POWCR01_000091500"/>
<dbReference type="PANTHER" id="PTHR11649">
    <property type="entry name" value="MSS1/TRME-RELATED GTP-BINDING PROTEIN"/>
    <property type="match status" value="1"/>
</dbReference>
<dbReference type="AlphaFoldDB" id="A0A1C3KHF5"/>
<gene>
    <name evidence="12" type="primary">PowCR01_000091500</name>
    <name evidence="12" type="ORF">POWCR01_000091500</name>
</gene>
<evidence type="ECO:0000256" key="4">
    <source>
        <dbReference type="ARBA" id="ARBA00022723"/>
    </source>
</evidence>
<dbReference type="Gene3D" id="3.40.50.300">
    <property type="entry name" value="P-loop containing nucleotide triphosphate hydrolases"/>
    <property type="match status" value="1"/>
</dbReference>
<evidence type="ECO:0000256" key="8">
    <source>
        <dbReference type="ARBA" id="ARBA00023210"/>
    </source>
</evidence>
<keyword evidence="4" id="KW-0479">Metal-binding</keyword>
<keyword evidence="6" id="KW-0460">Magnesium</keyword>
<comment type="cofactor">
    <cofactor evidence="1">
        <name>Mg(2+)</name>
        <dbReference type="ChEBI" id="CHEBI:18420"/>
    </cofactor>
</comment>